<dbReference type="PANTHER" id="PTHR23257">
    <property type="entry name" value="SERINE-THREONINE PROTEIN KINASE"/>
    <property type="match status" value="1"/>
</dbReference>
<dbReference type="InterPro" id="IPR050167">
    <property type="entry name" value="Ser_Thr_protein_kinase"/>
</dbReference>
<comment type="caution">
    <text evidence="2">The sequence shown here is derived from an EMBL/GenBank/DDBJ whole genome shotgun (WGS) entry which is preliminary data.</text>
</comment>
<evidence type="ECO:0000313" key="3">
    <source>
        <dbReference type="Proteomes" id="UP000789901"/>
    </source>
</evidence>
<name>A0ABN7URS9_GIGMA</name>
<sequence length="310" mass="35680">MISLCNKCNRKFIGYPETFCRRNFVSGSKKQCENQVIHDFLREIQSNSLFCNDFINWIPNSDVNYIKSHKKTGFSEIFLGTWKPVSSLNIVLKVFRDSRNISDNEHRSLNEVKIHHQFLGKCAIPFYGLTLYPETLDYAMIMKRAIHGDLCNYIHTHKYVLSWTERVKILLDIARALDHIHSLNLVHHDFHCKNILVDEDYKIFICDFGLSCNTNSHDTPVADSSTSIDSDNQTRQFDIDLKLDSDSDKQENDDFLSLPTRSFFIESLMFSTLSSLYDGASSLNGQVPSLLDINKLFAATDEIFNPNAQN</sequence>
<reference evidence="2 3" key="1">
    <citation type="submission" date="2021-06" db="EMBL/GenBank/DDBJ databases">
        <authorList>
            <person name="Kallberg Y."/>
            <person name="Tangrot J."/>
            <person name="Rosling A."/>
        </authorList>
    </citation>
    <scope>NUCLEOTIDE SEQUENCE [LARGE SCALE GENOMIC DNA]</scope>
    <source>
        <strain evidence="2 3">120-4 pot B 10/14</strain>
    </source>
</reference>
<gene>
    <name evidence="2" type="ORF">GMARGA_LOCUS9565</name>
</gene>
<dbReference type="PROSITE" id="PS50011">
    <property type="entry name" value="PROTEIN_KINASE_DOM"/>
    <property type="match status" value="1"/>
</dbReference>
<dbReference type="SUPFAM" id="SSF56112">
    <property type="entry name" value="Protein kinase-like (PK-like)"/>
    <property type="match status" value="1"/>
</dbReference>
<dbReference type="Gene3D" id="1.10.510.10">
    <property type="entry name" value="Transferase(Phosphotransferase) domain 1"/>
    <property type="match status" value="1"/>
</dbReference>
<dbReference type="Pfam" id="PF07714">
    <property type="entry name" value="PK_Tyr_Ser-Thr"/>
    <property type="match status" value="1"/>
</dbReference>
<feature type="domain" description="Protein kinase" evidence="1">
    <location>
        <begin position="63"/>
        <end position="310"/>
    </location>
</feature>
<evidence type="ECO:0000259" key="1">
    <source>
        <dbReference type="PROSITE" id="PS50011"/>
    </source>
</evidence>
<dbReference type="Proteomes" id="UP000789901">
    <property type="component" value="Unassembled WGS sequence"/>
</dbReference>
<proteinExistence type="predicted"/>
<dbReference type="EMBL" id="CAJVQB010005177">
    <property type="protein sequence ID" value="CAG8655059.1"/>
    <property type="molecule type" value="Genomic_DNA"/>
</dbReference>
<organism evidence="2 3">
    <name type="scientific">Gigaspora margarita</name>
    <dbReference type="NCBI Taxonomy" id="4874"/>
    <lineage>
        <taxon>Eukaryota</taxon>
        <taxon>Fungi</taxon>
        <taxon>Fungi incertae sedis</taxon>
        <taxon>Mucoromycota</taxon>
        <taxon>Glomeromycotina</taxon>
        <taxon>Glomeromycetes</taxon>
        <taxon>Diversisporales</taxon>
        <taxon>Gigasporaceae</taxon>
        <taxon>Gigaspora</taxon>
    </lineage>
</organism>
<dbReference type="InterPro" id="IPR001245">
    <property type="entry name" value="Ser-Thr/Tyr_kinase_cat_dom"/>
</dbReference>
<dbReference type="InterPro" id="IPR011009">
    <property type="entry name" value="Kinase-like_dom_sf"/>
</dbReference>
<protein>
    <submittedName>
        <fullName evidence="2">4176_t:CDS:1</fullName>
    </submittedName>
</protein>
<keyword evidence="3" id="KW-1185">Reference proteome</keyword>
<accession>A0ABN7URS9</accession>
<dbReference type="InterPro" id="IPR000719">
    <property type="entry name" value="Prot_kinase_dom"/>
</dbReference>
<evidence type="ECO:0000313" key="2">
    <source>
        <dbReference type="EMBL" id="CAG8655059.1"/>
    </source>
</evidence>